<dbReference type="Pfam" id="PF01610">
    <property type="entry name" value="DDE_Tnp_ISL3"/>
    <property type="match status" value="2"/>
</dbReference>
<dbReference type="PANTHER" id="PTHR33498:SF1">
    <property type="entry name" value="TRANSPOSASE FOR INSERTION SEQUENCE ELEMENT IS1557"/>
    <property type="match status" value="1"/>
</dbReference>
<comment type="caution">
    <text evidence="2">The sequence shown here is derived from an EMBL/GenBank/DDBJ whole genome shotgun (WGS) entry which is preliminary data.</text>
</comment>
<proteinExistence type="predicted"/>
<evidence type="ECO:0000313" key="2">
    <source>
        <dbReference type="EMBL" id="GJE03622.1"/>
    </source>
</evidence>
<feature type="domain" description="Transposase IS204/IS1001/IS1096/IS1165 DDE" evidence="1">
    <location>
        <begin position="246"/>
        <end position="383"/>
    </location>
</feature>
<evidence type="ECO:0000313" key="3">
    <source>
        <dbReference type="Proteomes" id="UP001055153"/>
    </source>
</evidence>
<dbReference type="EMBL" id="BPQQ01000086">
    <property type="protein sequence ID" value="GJE03622.1"/>
    <property type="molecule type" value="Genomic_DNA"/>
</dbReference>
<name>A0ABQ4SKE1_9HYPH</name>
<keyword evidence="3" id="KW-1185">Reference proteome</keyword>
<gene>
    <name evidence="2" type="ORF">GMJLKIPL_5579</name>
</gene>
<accession>A0ABQ4SKE1</accession>
<evidence type="ECO:0000259" key="1">
    <source>
        <dbReference type="Pfam" id="PF01610"/>
    </source>
</evidence>
<reference evidence="2" key="2">
    <citation type="submission" date="2021-08" db="EMBL/GenBank/DDBJ databases">
        <authorList>
            <person name="Tani A."/>
            <person name="Ola A."/>
            <person name="Ogura Y."/>
            <person name="Katsura K."/>
            <person name="Hayashi T."/>
        </authorList>
    </citation>
    <scope>NUCLEOTIDE SEQUENCE</scope>
    <source>
        <strain evidence="2">DSM 17168</strain>
    </source>
</reference>
<dbReference type="PANTHER" id="PTHR33498">
    <property type="entry name" value="TRANSPOSASE FOR INSERTION SEQUENCE ELEMENT IS1557"/>
    <property type="match status" value="1"/>
</dbReference>
<dbReference type="InterPro" id="IPR002560">
    <property type="entry name" value="Transposase_DDE"/>
</dbReference>
<protein>
    <submittedName>
        <fullName evidence="2">ISL3 family transposase ISMex24</fullName>
    </submittedName>
</protein>
<reference evidence="2" key="1">
    <citation type="journal article" date="2021" name="Front. Microbiol.">
        <title>Comprehensive Comparative Genomics and Phenotyping of Methylobacterium Species.</title>
        <authorList>
            <person name="Alessa O."/>
            <person name="Ogura Y."/>
            <person name="Fujitani Y."/>
            <person name="Takami H."/>
            <person name="Hayashi T."/>
            <person name="Sahin N."/>
            <person name="Tani A."/>
        </authorList>
    </citation>
    <scope>NUCLEOTIDE SEQUENCE</scope>
    <source>
        <strain evidence="2">DSM 17168</strain>
    </source>
</reference>
<dbReference type="Proteomes" id="UP001055153">
    <property type="component" value="Unassembled WGS sequence"/>
</dbReference>
<dbReference type="InterPro" id="IPR047951">
    <property type="entry name" value="Transpos_ISL3"/>
</dbReference>
<feature type="domain" description="Transposase IS204/IS1001/IS1096/IS1165 DDE" evidence="1">
    <location>
        <begin position="28"/>
        <end position="127"/>
    </location>
</feature>
<sequence>MMLPVSNDTLLRVVRQRARVPSEPLRVIGIDDFAWRRNHRYGTIVCDLERRRPVVLLPDREPATSEAWLRHQSAVHTVARDRGGGYGEAVARALPQAVQVADRWHLMENASRAFLDAVRKSMRQIRGAIGATVINPALLTAAEKLQYDGYLRREETNASVLALWQEGVPIKQIVRRTGHHRQTVRRIVRGERSDVFRPRQSSLEAHLPWLDAQWDAGARNASALWRTMRRNGFRGSLRVVSEWATRRRRAEKADASSLARLPSARTIARLMTTGRDNLSKAETVTIAAIENGVPSLFEAREIVADFHAMIRARQAEPLASWIERASQSLVASLSNGVRRDEAAVRAAILSTWSNGQTEGQITRLKLVKRQMYGRGKIDLLQARLIGAT</sequence>
<organism evidence="2 3">
    <name type="scientific">Methylobacterium isbiliense</name>
    <dbReference type="NCBI Taxonomy" id="315478"/>
    <lineage>
        <taxon>Bacteria</taxon>
        <taxon>Pseudomonadati</taxon>
        <taxon>Pseudomonadota</taxon>
        <taxon>Alphaproteobacteria</taxon>
        <taxon>Hyphomicrobiales</taxon>
        <taxon>Methylobacteriaceae</taxon>
        <taxon>Methylobacterium</taxon>
    </lineage>
</organism>
<dbReference type="NCBIfam" id="NF033550">
    <property type="entry name" value="transpos_ISL3"/>
    <property type="match status" value="1"/>
</dbReference>